<dbReference type="OrthoDB" id="9030204at2759"/>
<dbReference type="Pfam" id="PF04664">
    <property type="entry name" value="OGFr_N"/>
    <property type="match status" value="1"/>
</dbReference>
<dbReference type="Proteomes" id="UP000271974">
    <property type="component" value="Unassembled WGS sequence"/>
</dbReference>
<name>A0A433THP5_ELYCH</name>
<dbReference type="EMBL" id="RQTK01000357">
    <property type="protein sequence ID" value="RUS81059.1"/>
    <property type="molecule type" value="Genomic_DNA"/>
</dbReference>
<feature type="compositionally biased region" description="Acidic residues" evidence="2">
    <location>
        <begin position="158"/>
        <end position="170"/>
    </location>
</feature>
<evidence type="ECO:0000256" key="1">
    <source>
        <dbReference type="ARBA" id="ARBA00010365"/>
    </source>
</evidence>
<feature type="compositionally biased region" description="Low complexity" evidence="2">
    <location>
        <begin position="234"/>
        <end position="250"/>
    </location>
</feature>
<evidence type="ECO:0000313" key="6">
    <source>
        <dbReference type="Proteomes" id="UP000271974"/>
    </source>
</evidence>
<gene>
    <name evidence="5" type="ORF">EGW08_011178</name>
</gene>
<feature type="region of interest" description="Disordered" evidence="2">
    <location>
        <begin position="109"/>
        <end position="270"/>
    </location>
</feature>
<dbReference type="PANTHER" id="PTHR14015">
    <property type="entry name" value="OPIOID GROWTH FACTOR RECEPTOR OGFR ZETA-TYPE OPIOID RECEPTOR"/>
    <property type="match status" value="1"/>
</dbReference>
<evidence type="ECO:0000259" key="4">
    <source>
        <dbReference type="Pfam" id="PF04664"/>
    </source>
</evidence>
<feature type="chain" id="PRO_5019089312" description="Opioid growth factor receptor (OGFr) conserved domain-containing protein" evidence="3">
    <location>
        <begin position="28"/>
        <end position="482"/>
    </location>
</feature>
<accession>A0A433THP5</accession>
<feature type="domain" description="Opioid growth factor receptor (OGFr) conserved" evidence="4">
    <location>
        <begin position="294"/>
        <end position="479"/>
    </location>
</feature>
<dbReference type="GO" id="GO:0016020">
    <property type="term" value="C:membrane"/>
    <property type="evidence" value="ECO:0007669"/>
    <property type="project" value="InterPro"/>
</dbReference>
<evidence type="ECO:0000313" key="5">
    <source>
        <dbReference type="EMBL" id="RUS81059.1"/>
    </source>
</evidence>
<feature type="compositionally biased region" description="Basic and acidic residues" evidence="2">
    <location>
        <begin position="118"/>
        <end position="129"/>
    </location>
</feature>
<dbReference type="STRING" id="188477.A0A433THP5"/>
<keyword evidence="3" id="KW-0732">Signal</keyword>
<evidence type="ECO:0000256" key="3">
    <source>
        <dbReference type="SAM" id="SignalP"/>
    </source>
</evidence>
<reference evidence="5 6" key="1">
    <citation type="submission" date="2019-01" db="EMBL/GenBank/DDBJ databases">
        <title>A draft genome assembly of the solar-powered sea slug Elysia chlorotica.</title>
        <authorList>
            <person name="Cai H."/>
            <person name="Li Q."/>
            <person name="Fang X."/>
            <person name="Li J."/>
            <person name="Curtis N.E."/>
            <person name="Altenburger A."/>
            <person name="Shibata T."/>
            <person name="Feng M."/>
            <person name="Maeda T."/>
            <person name="Schwartz J.A."/>
            <person name="Shigenobu S."/>
            <person name="Lundholm N."/>
            <person name="Nishiyama T."/>
            <person name="Yang H."/>
            <person name="Hasebe M."/>
            <person name="Li S."/>
            <person name="Pierce S.K."/>
            <person name="Wang J."/>
        </authorList>
    </citation>
    <scope>NUCLEOTIDE SEQUENCE [LARGE SCALE GENOMIC DNA]</scope>
    <source>
        <strain evidence="5">EC2010</strain>
        <tissue evidence="5">Whole organism of an adult</tissue>
    </source>
</reference>
<dbReference type="PANTHER" id="PTHR14015:SF2">
    <property type="entry name" value="OPIOID GROWTH FACTOR RECEPTOR (OGFR) CONSERVED DOMAIN-CONTAINING PROTEIN"/>
    <property type="match status" value="1"/>
</dbReference>
<dbReference type="InterPro" id="IPR039574">
    <property type="entry name" value="OGFr"/>
</dbReference>
<dbReference type="AlphaFoldDB" id="A0A433THP5"/>
<dbReference type="GO" id="GO:0140625">
    <property type="term" value="F:opioid growth factor receptor activity"/>
    <property type="evidence" value="ECO:0007669"/>
    <property type="project" value="InterPro"/>
</dbReference>
<comment type="similarity">
    <text evidence="1">Belongs to the opioid growth factor receptor family.</text>
</comment>
<feature type="compositionally biased region" description="Basic residues" evidence="2">
    <location>
        <begin position="213"/>
        <end position="223"/>
    </location>
</feature>
<dbReference type="InterPro" id="IPR006757">
    <property type="entry name" value="OGF_rcpt"/>
</dbReference>
<organism evidence="5 6">
    <name type="scientific">Elysia chlorotica</name>
    <name type="common">Eastern emerald elysia</name>
    <name type="synonym">Sea slug</name>
    <dbReference type="NCBI Taxonomy" id="188477"/>
    <lineage>
        <taxon>Eukaryota</taxon>
        <taxon>Metazoa</taxon>
        <taxon>Spiralia</taxon>
        <taxon>Lophotrochozoa</taxon>
        <taxon>Mollusca</taxon>
        <taxon>Gastropoda</taxon>
        <taxon>Heterobranchia</taxon>
        <taxon>Euthyneura</taxon>
        <taxon>Panpulmonata</taxon>
        <taxon>Sacoglossa</taxon>
        <taxon>Placobranchoidea</taxon>
        <taxon>Plakobranchidae</taxon>
        <taxon>Elysia</taxon>
    </lineage>
</organism>
<protein>
    <recommendedName>
        <fullName evidence="4">Opioid growth factor receptor (OGFr) conserved domain-containing protein</fullName>
    </recommendedName>
</protein>
<keyword evidence="6" id="KW-1185">Reference proteome</keyword>
<evidence type="ECO:0000256" key="2">
    <source>
        <dbReference type="SAM" id="MobiDB-lite"/>
    </source>
</evidence>
<proteinExistence type="inferred from homology"/>
<comment type="caution">
    <text evidence="5">The sequence shown here is derived from an EMBL/GenBank/DDBJ whole genome shotgun (WGS) entry which is preliminary data.</text>
</comment>
<feature type="signal peptide" evidence="3">
    <location>
        <begin position="1"/>
        <end position="27"/>
    </location>
</feature>
<sequence>MPLALKNDLWCMLIVLYNIQRLTLSTCQKIQQGVCAAPHNQYSLVWQNRFCVSSPDAGSSAEGNVSKHFTKSTKLENSVTCEEKPLGFSTVSTPASDLCINEKQSLDIGGNQASADSVSRDDHHTHPSDNDQTEEYSLTVDEAESARSPVRYSAADFESVDESDNDDDLEGPGSSVDVDEGSGMGKYMSKRRSSGHEDVSDNSSDENMDASRKQMKPRAKKYRQTTLNFGGGPRAAASSSTSDSDSGSRGRVTRRALGKGATAGGESFYKRMGDRDTENYRLGYPGQRDDLKLNANLRFYKNEISSYPDGAFIDEIHNDWWGNFGLLERHHGYIQWIFPIREEGMNWSAQALQQHEAKGIIEDKDAHNRVMLSYEMMLDFYGMKLEDRRTGKIQRSKRWRECYENLNYSSHNYLRITRILKSLGEFQLEHLKKPFLDFILLEIFEHDQLKRTLNSLKNYWIGTIKDDADREDLHKYVEEMCQ</sequence>